<gene>
    <name evidence="3" type="ORF">RGI145_00165</name>
</gene>
<dbReference type="CDD" id="cd03801">
    <property type="entry name" value="GT4_PimA-like"/>
    <property type="match status" value="1"/>
</dbReference>
<name>A0A1L7AAL4_9PROT</name>
<dbReference type="AlphaFoldDB" id="A0A1L7AAL4"/>
<proteinExistence type="predicted"/>
<protein>
    <submittedName>
        <fullName evidence="3">Uncharacterized protein</fullName>
    </submittedName>
</protein>
<dbReference type="STRING" id="257708.RGI145_00165"/>
<organism evidence="3 4">
    <name type="scientific">Roseomonas gilardii</name>
    <dbReference type="NCBI Taxonomy" id="257708"/>
    <lineage>
        <taxon>Bacteria</taxon>
        <taxon>Pseudomonadati</taxon>
        <taxon>Pseudomonadota</taxon>
        <taxon>Alphaproteobacteria</taxon>
        <taxon>Acetobacterales</taxon>
        <taxon>Roseomonadaceae</taxon>
        <taxon>Roseomonas</taxon>
    </lineage>
</organism>
<reference evidence="3 4" key="1">
    <citation type="submission" date="2016-05" db="EMBL/GenBank/DDBJ databases">
        <title>Complete Genome and Methylome Analysis of Psychrotrophic Bacterial Isolates from Antarctic Lake Untersee.</title>
        <authorList>
            <person name="Fomenkov A."/>
            <person name="Akimov V.N."/>
            <person name="Vasilyeva L.V."/>
            <person name="Andersen D."/>
            <person name="Vincze T."/>
            <person name="Roberts R.J."/>
        </authorList>
    </citation>
    <scope>NUCLEOTIDE SEQUENCE [LARGE SCALE GENOMIC DNA]</scope>
    <source>
        <strain evidence="3 4">U14-5</strain>
    </source>
</reference>
<dbReference type="Pfam" id="PF13439">
    <property type="entry name" value="Glyco_transf_4"/>
    <property type="match status" value="1"/>
</dbReference>
<dbReference type="KEGG" id="rgi:RGI145_00165"/>
<dbReference type="eggNOG" id="COG0438">
    <property type="taxonomic scope" value="Bacteria"/>
</dbReference>
<dbReference type="PANTHER" id="PTHR12526">
    <property type="entry name" value="GLYCOSYLTRANSFERASE"/>
    <property type="match status" value="1"/>
</dbReference>
<dbReference type="SUPFAM" id="SSF53756">
    <property type="entry name" value="UDP-Glycosyltransferase/glycogen phosphorylase"/>
    <property type="match status" value="1"/>
</dbReference>
<dbReference type="RefSeq" id="WP_075796744.1">
    <property type="nucleotide sequence ID" value="NZ_CP015583.1"/>
</dbReference>
<dbReference type="Gene3D" id="3.40.50.2000">
    <property type="entry name" value="Glycogen Phosphorylase B"/>
    <property type="match status" value="2"/>
</dbReference>
<sequence length="395" mass="43843">MTTRKPTIFIVHPSDLLTDHRLYGDGLIACGFLRELANRGYRLHVACQEVDLKEPMPGNVTFHPIRQSWPGPLKRLEYMVRTRLLLEKLRKEETIDLVHQMNPVFVGLSLGMVGCGLPVLLGTYVARWPDQNRDSLKVRLESGVRWAICFLQQWQATSLMLTTPAAMDRIAAPGMVKGKIVTMHHGIDADLFSPSGAPPEKGPLSILFYTSVARRKGIFDLLKAFEIVAREVPEATLSIIGRGDHWEEVNALIATLPCRDRIHTKGHVPRDSSVEFFRQHAIYVLPSHGEPLGTTAIEGMACGKPLVVTDTGGLPYLLPPDGSGGFIVPQQNPEAMAEALLKLLRSPEMQQRMGAANRSYVEKHYAWTKVVDRLEEVYAGLVTERHSGAPLPLAS</sequence>
<evidence type="ECO:0000313" key="3">
    <source>
        <dbReference type="EMBL" id="APT55773.1"/>
    </source>
</evidence>
<dbReference type="Pfam" id="PF00534">
    <property type="entry name" value="Glycos_transf_1"/>
    <property type="match status" value="1"/>
</dbReference>
<feature type="domain" description="Glycosyl transferase family 1" evidence="1">
    <location>
        <begin position="201"/>
        <end position="358"/>
    </location>
</feature>
<evidence type="ECO:0000259" key="2">
    <source>
        <dbReference type="Pfam" id="PF13439"/>
    </source>
</evidence>
<dbReference type="InterPro" id="IPR001296">
    <property type="entry name" value="Glyco_trans_1"/>
</dbReference>
<dbReference type="GO" id="GO:0016757">
    <property type="term" value="F:glycosyltransferase activity"/>
    <property type="evidence" value="ECO:0007669"/>
    <property type="project" value="InterPro"/>
</dbReference>
<dbReference type="InterPro" id="IPR028098">
    <property type="entry name" value="Glyco_trans_4-like_N"/>
</dbReference>
<dbReference type="Proteomes" id="UP000185494">
    <property type="component" value="Chromosome 1"/>
</dbReference>
<accession>A0A1L7AAL4</accession>
<dbReference type="EMBL" id="CP015583">
    <property type="protein sequence ID" value="APT55773.1"/>
    <property type="molecule type" value="Genomic_DNA"/>
</dbReference>
<feature type="domain" description="Glycosyltransferase subfamily 4-like N-terminal" evidence="2">
    <location>
        <begin position="32"/>
        <end position="190"/>
    </location>
</feature>
<evidence type="ECO:0000313" key="4">
    <source>
        <dbReference type="Proteomes" id="UP000185494"/>
    </source>
</evidence>
<evidence type="ECO:0000259" key="1">
    <source>
        <dbReference type="Pfam" id="PF00534"/>
    </source>
</evidence>